<evidence type="ECO:0000256" key="3">
    <source>
        <dbReference type="ARBA" id="ARBA00008621"/>
    </source>
</evidence>
<dbReference type="EC" id="4.1.3.17" evidence="5"/>
<dbReference type="SUPFAM" id="SSF89562">
    <property type="entry name" value="RraA-like"/>
    <property type="match status" value="1"/>
</dbReference>
<reference evidence="14 15" key="1">
    <citation type="submission" date="2019-04" db="EMBL/GenBank/DDBJ databases">
        <title>Streptomyces rhizosphaericola sp. nov., an actinobacterium isolated from the wheat rhizosphere.</title>
        <authorList>
            <person name="Vargas Hoyos H.A."/>
            <person name="Santos S.N."/>
            <person name="Genuario D.B."/>
            <person name="Melo I.S."/>
            <person name="Da Silva L.J."/>
            <person name="Da Silva F.S.P."/>
            <person name="Zucchi T.D."/>
        </authorList>
    </citation>
    <scope>NUCLEOTIDE SEQUENCE [LARGE SCALE GENOMIC DNA]</scope>
    <source>
        <strain evidence="14 15">1AS2c</strain>
    </source>
</reference>
<feature type="compositionally biased region" description="Polar residues" evidence="13">
    <location>
        <begin position="8"/>
        <end position="18"/>
    </location>
</feature>
<evidence type="ECO:0000256" key="8">
    <source>
        <dbReference type="ARBA" id="ARBA00025046"/>
    </source>
</evidence>
<proteinExistence type="inferred from homology"/>
<comment type="caution">
    <text evidence="14">The sequence shown here is derived from an EMBL/GenBank/DDBJ whole genome shotgun (WGS) entry which is preliminary data.</text>
</comment>
<comment type="catalytic activity">
    <reaction evidence="12">
        <text>oxaloacetate + H(+) = pyruvate + CO2</text>
        <dbReference type="Rhea" id="RHEA:15641"/>
        <dbReference type="ChEBI" id="CHEBI:15361"/>
        <dbReference type="ChEBI" id="CHEBI:15378"/>
        <dbReference type="ChEBI" id="CHEBI:16452"/>
        <dbReference type="ChEBI" id="CHEBI:16526"/>
        <dbReference type="EC" id="4.1.1.112"/>
    </reaction>
</comment>
<evidence type="ECO:0000313" key="15">
    <source>
        <dbReference type="Proteomes" id="UP000306274"/>
    </source>
</evidence>
<evidence type="ECO:0000256" key="9">
    <source>
        <dbReference type="ARBA" id="ARBA00029596"/>
    </source>
</evidence>
<name>A0ABY2PJ09_9ACTN</name>
<protein>
    <recommendedName>
        <fullName evidence="7">Putative 4-hydroxy-4-methyl-2-oxoglutarate aldolase</fullName>
        <ecNumber evidence="6">4.1.1.112</ecNumber>
        <ecNumber evidence="5">4.1.3.17</ecNumber>
    </recommendedName>
    <alternativeName>
        <fullName evidence="11">Oxaloacetate decarboxylase</fullName>
    </alternativeName>
    <alternativeName>
        <fullName evidence="9">Regulator of ribonuclease activity homolog</fullName>
    </alternativeName>
    <alternativeName>
        <fullName evidence="10">RraA-like protein</fullName>
    </alternativeName>
</protein>
<dbReference type="Proteomes" id="UP000306274">
    <property type="component" value="Unassembled WGS sequence"/>
</dbReference>
<dbReference type="EMBL" id="SRZK01000040">
    <property type="protein sequence ID" value="TGZ11063.1"/>
    <property type="molecule type" value="Genomic_DNA"/>
</dbReference>
<comment type="similarity">
    <text evidence="3">Belongs to the class II aldolase/RraA-like family.</text>
</comment>
<comment type="function">
    <text evidence="8">Catalyzes the aldol cleavage of 4-hydroxy-4-methyl-2-oxoglutarate (HMG) into 2 molecules of pyruvate. Also contains a secondary oxaloacetate (OAA) decarboxylase activity due to the common pyruvate enolate transition state formed following C-C bond cleavage in the retro-aldol and decarboxylation reactions.</text>
</comment>
<dbReference type="EC" id="4.1.1.112" evidence="6"/>
<gene>
    <name evidence="14" type="ORF">E5Z02_06610</name>
</gene>
<dbReference type="InterPro" id="IPR005493">
    <property type="entry name" value="RraA/RraA-like"/>
</dbReference>
<accession>A0ABY2PJ09</accession>
<evidence type="ECO:0000256" key="4">
    <source>
        <dbReference type="ARBA" id="ARBA00011233"/>
    </source>
</evidence>
<comment type="cofactor">
    <cofactor evidence="2">
        <name>a divalent metal cation</name>
        <dbReference type="ChEBI" id="CHEBI:60240"/>
    </cofactor>
</comment>
<evidence type="ECO:0000256" key="12">
    <source>
        <dbReference type="ARBA" id="ARBA00047973"/>
    </source>
</evidence>
<evidence type="ECO:0000256" key="11">
    <source>
        <dbReference type="ARBA" id="ARBA00032305"/>
    </source>
</evidence>
<dbReference type="PANTHER" id="PTHR33254">
    <property type="entry name" value="4-HYDROXY-4-METHYL-2-OXOGLUTARATE ALDOLASE 3-RELATED"/>
    <property type="match status" value="1"/>
</dbReference>
<keyword evidence="15" id="KW-1185">Reference proteome</keyword>
<evidence type="ECO:0000256" key="1">
    <source>
        <dbReference type="ARBA" id="ARBA00001342"/>
    </source>
</evidence>
<dbReference type="Gene3D" id="3.50.30.40">
    <property type="entry name" value="Ribonuclease E inhibitor RraA/RraA-like"/>
    <property type="match status" value="1"/>
</dbReference>
<evidence type="ECO:0000256" key="10">
    <source>
        <dbReference type="ARBA" id="ARBA00030169"/>
    </source>
</evidence>
<evidence type="ECO:0000256" key="2">
    <source>
        <dbReference type="ARBA" id="ARBA00001968"/>
    </source>
</evidence>
<dbReference type="Pfam" id="PF03737">
    <property type="entry name" value="RraA-like"/>
    <property type="match status" value="1"/>
</dbReference>
<comment type="subunit">
    <text evidence="4">Homotrimer.</text>
</comment>
<evidence type="ECO:0000256" key="7">
    <source>
        <dbReference type="ARBA" id="ARBA00016549"/>
    </source>
</evidence>
<evidence type="ECO:0000256" key="13">
    <source>
        <dbReference type="SAM" id="MobiDB-lite"/>
    </source>
</evidence>
<organism evidence="14 15">
    <name type="scientific">Streptomyces rhizosphaericola</name>
    <dbReference type="NCBI Taxonomy" id="2564098"/>
    <lineage>
        <taxon>Bacteria</taxon>
        <taxon>Bacillati</taxon>
        <taxon>Actinomycetota</taxon>
        <taxon>Actinomycetes</taxon>
        <taxon>Kitasatosporales</taxon>
        <taxon>Streptomycetaceae</taxon>
        <taxon>Streptomyces</taxon>
    </lineage>
</organism>
<dbReference type="PANTHER" id="PTHR33254:SF4">
    <property type="entry name" value="4-HYDROXY-4-METHYL-2-OXOGLUTARATE ALDOLASE 3-RELATED"/>
    <property type="match status" value="1"/>
</dbReference>
<evidence type="ECO:0000256" key="5">
    <source>
        <dbReference type="ARBA" id="ARBA00012213"/>
    </source>
</evidence>
<evidence type="ECO:0000256" key="6">
    <source>
        <dbReference type="ARBA" id="ARBA00012947"/>
    </source>
</evidence>
<sequence length="232" mass="24210">MKEKGPSMPTQPTRSTEPPSAPPGADALRELLLPEYSPSCLAADAGDRIGAIGGLLTVNPAHRVVGPALTIDLSEQDLVDILPVLGRARPGDVIVLACHGITGMAMWGGLMTTLSQVAGIAGAVVDGAVRDVDEIRDLGFPVWYRTAQPRRCPPADLDGVVQVNVPVTIDGVTVRAGDIVVADENGVAVVPPDAAEEVAVSTRELLAKERIVRDLMNAGATLPELLARFGHL</sequence>
<dbReference type="CDD" id="cd16841">
    <property type="entry name" value="RraA_family"/>
    <property type="match status" value="1"/>
</dbReference>
<comment type="catalytic activity">
    <reaction evidence="1">
        <text>4-hydroxy-4-methyl-2-oxoglutarate = 2 pyruvate</text>
        <dbReference type="Rhea" id="RHEA:22748"/>
        <dbReference type="ChEBI" id="CHEBI:15361"/>
        <dbReference type="ChEBI" id="CHEBI:58276"/>
        <dbReference type="EC" id="4.1.3.17"/>
    </reaction>
</comment>
<evidence type="ECO:0000313" key="14">
    <source>
        <dbReference type="EMBL" id="TGZ11063.1"/>
    </source>
</evidence>
<feature type="region of interest" description="Disordered" evidence="13">
    <location>
        <begin position="1"/>
        <end position="26"/>
    </location>
</feature>
<dbReference type="InterPro" id="IPR036704">
    <property type="entry name" value="RraA/RraA-like_sf"/>
</dbReference>